<dbReference type="RefSeq" id="WP_008480015.1">
    <property type="nucleotide sequence ID" value="NZ_CAGS01000413.1"/>
</dbReference>
<dbReference type="AlphaFoldDB" id="I4EKN3"/>
<feature type="transmembrane region" description="Helical" evidence="1">
    <location>
        <begin position="350"/>
        <end position="368"/>
    </location>
</feature>
<dbReference type="EMBL" id="CAGS01000413">
    <property type="protein sequence ID" value="CCF85245.1"/>
    <property type="molecule type" value="Genomic_DNA"/>
</dbReference>
<dbReference type="OrthoDB" id="157648at2"/>
<dbReference type="Proteomes" id="UP000004221">
    <property type="component" value="Unassembled WGS sequence"/>
</dbReference>
<feature type="transmembrane region" description="Helical" evidence="1">
    <location>
        <begin position="403"/>
        <end position="424"/>
    </location>
</feature>
<feature type="transmembrane region" description="Helical" evidence="1">
    <location>
        <begin position="233"/>
        <end position="256"/>
    </location>
</feature>
<dbReference type="Pfam" id="PF26314">
    <property type="entry name" value="MptA_B_family"/>
    <property type="match status" value="1"/>
</dbReference>
<keyword evidence="1" id="KW-0812">Transmembrane</keyword>
<sequence>MALSGTLRRKLSPQEAGEGPSPLIGGLVAICAAGILIRLLLMPFTMHTDVYQIYSRAHMAAYHGDWLVWSSQIVIQMVHNIWLLLIRPLLPGSEPIWSHTAGVLGSGPIPAPDDLARFFAYPYLARALFLMKLPYLVADLATGYVLTRLVAPERRRRVLALWLLNPLVIFGSAIFARHDSMSVFLVVLSVLVTTRGRRYLGLGLLGLGAAARLFPAFLIPFFILAYRRSRRELLLLGGGIATLWLIIDGTTWAITGSSPTLTILTRYPHIDYLVELALPLLQGDRIFIFPLAYALLFLWYSERHPSGSGDYVAASAAVMLVLFALTFFHPQYTVWLVPFLALTIDRRGGLIGYHIVQIILLGLYALNWGTGITWDMLRPLGAPVLGTLPDPMTIIGAQVPAELFFGLVRSLFTAVTLWMAYRILRDQFGKRRHPVLEGGNELG</sequence>
<evidence type="ECO:0008006" key="4">
    <source>
        <dbReference type="Google" id="ProtNLM"/>
    </source>
</evidence>
<reference evidence="2 3" key="1">
    <citation type="journal article" date="2012" name="ISME J.">
        <title>Nitrification expanded: discovery, physiology and genomics of a nitrite-oxidizing bacterium from the phylum Chloroflexi.</title>
        <authorList>
            <person name="Sorokin D.Y."/>
            <person name="Lucker S."/>
            <person name="Vejmelkova D."/>
            <person name="Kostrikina N.A."/>
            <person name="Kleerebezem R."/>
            <person name="Rijpstra W.I."/>
            <person name="Damste J.S."/>
            <person name="Le Paslier D."/>
            <person name="Muyzer G."/>
            <person name="Wagner M."/>
            <person name="van Loosdrecht M.C."/>
            <person name="Daims H."/>
        </authorList>
    </citation>
    <scope>NUCLEOTIDE SEQUENCE [LARGE SCALE GENOMIC DNA]</scope>
    <source>
        <strain evidence="3">none</strain>
    </source>
</reference>
<accession>I4EKN3</accession>
<gene>
    <name evidence="2" type="ORF">NITHO_4700009</name>
</gene>
<name>I4EKN3_9BACT</name>
<feature type="transmembrane region" description="Helical" evidence="1">
    <location>
        <begin position="158"/>
        <end position="178"/>
    </location>
</feature>
<evidence type="ECO:0000313" key="3">
    <source>
        <dbReference type="Proteomes" id="UP000004221"/>
    </source>
</evidence>
<organism evidence="2 3">
    <name type="scientific">Nitrolancea hollandica Lb</name>
    <dbReference type="NCBI Taxonomy" id="1129897"/>
    <lineage>
        <taxon>Bacteria</taxon>
        <taxon>Pseudomonadati</taxon>
        <taxon>Thermomicrobiota</taxon>
        <taxon>Thermomicrobia</taxon>
        <taxon>Sphaerobacterales</taxon>
        <taxon>Sphaerobacterineae</taxon>
        <taxon>Sphaerobacteraceae</taxon>
        <taxon>Nitrolancea</taxon>
    </lineage>
</organism>
<evidence type="ECO:0000256" key="1">
    <source>
        <dbReference type="SAM" id="Phobius"/>
    </source>
</evidence>
<keyword evidence="1" id="KW-1133">Transmembrane helix</keyword>
<comment type="caution">
    <text evidence="2">The sequence shown here is derived from an EMBL/GenBank/DDBJ whole genome shotgun (WGS) entry which is preliminary data.</text>
</comment>
<keyword evidence="1" id="KW-0472">Membrane</keyword>
<feature type="transmembrane region" description="Helical" evidence="1">
    <location>
        <begin position="198"/>
        <end position="226"/>
    </location>
</feature>
<proteinExistence type="predicted"/>
<protein>
    <recommendedName>
        <fullName evidence="4">DUF2029 domain-containing protein</fullName>
    </recommendedName>
</protein>
<feature type="transmembrane region" description="Helical" evidence="1">
    <location>
        <begin position="23"/>
        <end position="45"/>
    </location>
</feature>
<evidence type="ECO:0000313" key="2">
    <source>
        <dbReference type="EMBL" id="CCF85245.1"/>
    </source>
</evidence>
<feature type="transmembrane region" description="Helical" evidence="1">
    <location>
        <begin position="311"/>
        <end position="330"/>
    </location>
</feature>
<keyword evidence="3" id="KW-1185">Reference proteome</keyword>